<feature type="compositionally biased region" description="Low complexity" evidence="1">
    <location>
        <begin position="318"/>
        <end position="331"/>
    </location>
</feature>
<sequence>LSTDSDQDVALKLAQERAEIVAKYDRGREGAEIEPWEDADYLVYKVTDRFGFLHEQELPNHNAAVERKLKHRARGCSPDIRQIDLDVNRTFRDHIMFRDRYGVKQQSLFHVLAAYSIYNTEVGYCQGMSQITALLLMYMNEEDAFWALVKLFSGPKHAMHEHLMKLSMEELVEFLQETLAKDFFFEDDFVIEQLQISMAELKRAKLDLPEPGKEDEYPKKPLGQLPPEFQSGGTLHLSNGQRSIGRPSPHISSRRESGSSPHKKHEHSPHHQSRTGTPERIRHPRRKSVDEGNAKLKDEADFQRKFSSGPQDNARQYNHAAANQNSNATSNVKKEFVPKWNKPSEMSAMEKTAKYAIDGKNRSVHPTFTVTTSSSADTRMSHVRQKIKVLDADDGKRGSNASQYDNVPGTEHENGASVEEALERANAQNPRKHAEPSSSPPKVPNKFTFKVQPPSYSRYPSQFDGEDRGTVHPPSYSNPPIYHGNSPKHLPTMNSSFMSPQFSPGIQTNPPRRPHGSTLSIDISPERSYSRPPIVLPSSRIEVFPVDIGAGGYSGNSGSPKNGKFIIPPVDYLPDNRKWSEVSQTHRPEIHGQSWTRDATRSHLSSLPKYPAFQHIPFQDHNLPVVSVDSPVRYKTSPAAEDAGLSGYQYSGPSPPAYHYRNRDGLSIQESVLL</sequence>
<evidence type="ECO:0000313" key="3">
    <source>
        <dbReference type="EMBL" id="ELW64983.1"/>
    </source>
</evidence>
<dbReference type="FunCoup" id="L9KQL4">
    <property type="interactions" value="2374"/>
</dbReference>
<dbReference type="Pfam" id="PF00566">
    <property type="entry name" value="RabGAP-TBC"/>
    <property type="match status" value="1"/>
</dbReference>
<evidence type="ECO:0000313" key="4">
    <source>
        <dbReference type="Proteomes" id="UP000011518"/>
    </source>
</evidence>
<dbReference type="PANTHER" id="PTHR47219">
    <property type="entry name" value="RAB GTPASE-ACTIVATING PROTEIN 1-LIKE"/>
    <property type="match status" value="1"/>
</dbReference>
<feature type="region of interest" description="Disordered" evidence="1">
    <location>
        <begin position="207"/>
        <end position="334"/>
    </location>
</feature>
<protein>
    <recommendedName>
        <fullName evidence="2">Rab-GAP TBC domain-containing protein</fullName>
    </recommendedName>
</protein>
<feature type="region of interest" description="Disordered" evidence="1">
    <location>
        <begin position="365"/>
        <end position="493"/>
    </location>
</feature>
<dbReference type="InterPro" id="IPR050302">
    <property type="entry name" value="Rab_GAP_TBC_domain"/>
</dbReference>
<dbReference type="InterPro" id="IPR000195">
    <property type="entry name" value="Rab-GAP-TBC_dom"/>
</dbReference>
<dbReference type="STRING" id="246437.L9KQL4"/>
<feature type="compositionally biased region" description="Basic and acidic residues" evidence="1">
    <location>
        <begin position="277"/>
        <end position="304"/>
    </location>
</feature>
<feature type="compositionally biased region" description="Polar residues" evidence="1">
    <location>
        <begin position="305"/>
        <end position="316"/>
    </location>
</feature>
<reference evidence="4" key="1">
    <citation type="submission" date="2012-07" db="EMBL/GenBank/DDBJ databases">
        <title>Genome of the Chinese tree shrew, a rising model animal genetically related to primates.</title>
        <authorList>
            <person name="Zhang G."/>
            <person name="Fan Y."/>
            <person name="Yao Y."/>
            <person name="Huang Z."/>
        </authorList>
    </citation>
    <scope>NUCLEOTIDE SEQUENCE [LARGE SCALE GENOMIC DNA]</scope>
</reference>
<feature type="compositionally biased region" description="Basic residues" evidence="1">
    <location>
        <begin position="261"/>
        <end position="273"/>
    </location>
</feature>
<dbReference type="InParanoid" id="L9KQL4"/>
<dbReference type="SMART" id="SM00164">
    <property type="entry name" value="TBC"/>
    <property type="match status" value="1"/>
</dbReference>
<keyword evidence="4" id="KW-1185">Reference proteome</keyword>
<dbReference type="eggNOG" id="KOG1102">
    <property type="taxonomic scope" value="Eukaryota"/>
</dbReference>
<feature type="region of interest" description="Disordered" evidence="1">
    <location>
        <begin position="505"/>
        <end position="532"/>
    </location>
</feature>
<dbReference type="Proteomes" id="UP000011518">
    <property type="component" value="Unassembled WGS sequence"/>
</dbReference>
<dbReference type="InterPro" id="IPR035969">
    <property type="entry name" value="Rab-GAP_TBC_sf"/>
</dbReference>
<name>L9KQL4_TUPCH</name>
<evidence type="ECO:0000256" key="1">
    <source>
        <dbReference type="SAM" id="MobiDB-lite"/>
    </source>
</evidence>
<gene>
    <name evidence="3" type="ORF">TREES_T100011971</name>
</gene>
<organism evidence="3 4">
    <name type="scientific">Tupaia chinensis</name>
    <name type="common">Chinese tree shrew</name>
    <name type="synonym">Tupaia belangeri chinensis</name>
    <dbReference type="NCBI Taxonomy" id="246437"/>
    <lineage>
        <taxon>Eukaryota</taxon>
        <taxon>Metazoa</taxon>
        <taxon>Chordata</taxon>
        <taxon>Craniata</taxon>
        <taxon>Vertebrata</taxon>
        <taxon>Euteleostomi</taxon>
        <taxon>Mammalia</taxon>
        <taxon>Eutheria</taxon>
        <taxon>Euarchontoglires</taxon>
        <taxon>Scandentia</taxon>
        <taxon>Tupaiidae</taxon>
        <taxon>Tupaia</taxon>
    </lineage>
</organism>
<dbReference type="PROSITE" id="PS50086">
    <property type="entry name" value="TBC_RABGAP"/>
    <property type="match status" value="1"/>
</dbReference>
<feature type="compositionally biased region" description="Basic and acidic residues" evidence="1">
    <location>
        <begin position="207"/>
        <end position="219"/>
    </location>
</feature>
<dbReference type="PANTHER" id="PTHR47219:SF19">
    <property type="entry name" value="USP6 N-TERMINAL-LIKE PROTEIN ISOFORM X1"/>
    <property type="match status" value="1"/>
</dbReference>
<dbReference type="FunFam" id="1.10.8.270:FF:000010">
    <property type="entry name" value="Putative USP6 N-terminal-like protein"/>
    <property type="match status" value="1"/>
</dbReference>
<dbReference type="Gene3D" id="1.10.8.270">
    <property type="entry name" value="putative rabgap domain of human tbc1 domain family member 14 like domains"/>
    <property type="match status" value="1"/>
</dbReference>
<dbReference type="EMBL" id="KB320704">
    <property type="protein sequence ID" value="ELW64983.1"/>
    <property type="molecule type" value="Genomic_DNA"/>
</dbReference>
<feature type="compositionally biased region" description="Basic and acidic residues" evidence="1">
    <location>
        <begin position="388"/>
        <end position="397"/>
    </location>
</feature>
<dbReference type="SUPFAM" id="SSF47923">
    <property type="entry name" value="Ypt/Rab-GAP domain of gyp1p"/>
    <property type="match status" value="1"/>
</dbReference>
<proteinExistence type="predicted"/>
<accession>L9KQL4</accession>
<feature type="domain" description="Rab-GAP TBC" evidence="2">
    <location>
        <begin position="1"/>
        <end position="233"/>
    </location>
</feature>
<feature type="compositionally biased region" description="Polar residues" evidence="1">
    <location>
        <begin position="365"/>
        <end position="378"/>
    </location>
</feature>
<feature type="compositionally biased region" description="Polar residues" evidence="1">
    <location>
        <begin position="231"/>
        <end position="242"/>
    </location>
</feature>
<dbReference type="GO" id="GO:0031267">
    <property type="term" value="F:small GTPase binding"/>
    <property type="evidence" value="ECO:0007669"/>
    <property type="project" value="TreeGrafter"/>
</dbReference>
<reference evidence="4" key="2">
    <citation type="journal article" date="2013" name="Nat. Commun.">
        <title>Genome of the Chinese tree shrew.</title>
        <authorList>
            <person name="Fan Y."/>
            <person name="Huang Z.Y."/>
            <person name="Cao C.C."/>
            <person name="Chen C.S."/>
            <person name="Chen Y.X."/>
            <person name="Fan D.D."/>
            <person name="He J."/>
            <person name="Hou H.L."/>
            <person name="Hu L."/>
            <person name="Hu X.T."/>
            <person name="Jiang X.T."/>
            <person name="Lai R."/>
            <person name="Lang Y.S."/>
            <person name="Liang B."/>
            <person name="Liao S.G."/>
            <person name="Mu D."/>
            <person name="Ma Y.Y."/>
            <person name="Niu Y.Y."/>
            <person name="Sun X.Q."/>
            <person name="Xia J.Q."/>
            <person name="Xiao J."/>
            <person name="Xiong Z.Q."/>
            <person name="Xu L."/>
            <person name="Yang L."/>
            <person name="Zhang Y."/>
            <person name="Zhao W."/>
            <person name="Zhao X.D."/>
            <person name="Zheng Y.T."/>
            <person name="Zhou J.M."/>
            <person name="Zhu Y.B."/>
            <person name="Zhang G.J."/>
            <person name="Wang J."/>
            <person name="Yao Y.G."/>
        </authorList>
    </citation>
    <scope>NUCLEOTIDE SEQUENCE [LARGE SCALE GENOMIC DNA]</scope>
</reference>
<dbReference type="GO" id="GO:0005096">
    <property type="term" value="F:GTPase activator activity"/>
    <property type="evidence" value="ECO:0007669"/>
    <property type="project" value="TreeGrafter"/>
</dbReference>
<dbReference type="AlphaFoldDB" id="L9KQL4"/>
<evidence type="ECO:0000259" key="2">
    <source>
        <dbReference type="PROSITE" id="PS50086"/>
    </source>
</evidence>
<feature type="non-terminal residue" evidence="3">
    <location>
        <position position="1"/>
    </location>
</feature>